<proteinExistence type="predicted"/>
<evidence type="ECO:0000313" key="2">
    <source>
        <dbReference type="EMBL" id="QJA81874.1"/>
    </source>
</evidence>
<sequence length="55" mass="6083">MKKTVFIADKDGTVEALGIKIDAKPDEVKVLINGTDITETLTLERVEVIVEKKVK</sequence>
<gene>
    <name evidence="2" type="ORF">MM415A00476_0006</name>
    <name evidence="1" type="ORF">MM415B00342_0014</name>
</gene>
<reference evidence="1" key="1">
    <citation type="submission" date="2020-03" db="EMBL/GenBank/DDBJ databases">
        <title>The deep terrestrial virosphere.</title>
        <authorList>
            <person name="Holmfeldt K."/>
            <person name="Nilsson E."/>
            <person name="Simone D."/>
            <person name="Lopez-Fernandez M."/>
            <person name="Wu X."/>
            <person name="de Brujin I."/>
            <person name="Lundin D."/>
            <person name="Andersson A."/>
            <person name="Bertilsson S."/>
            <person name="Dopson M."/>
        </authorList>
    </citation>
    <scope>NUCLEOTIDE SEQUENCE</scope>
    <source>
        <strain evidence="2">MM415A00476</strain>
        <strain evidence="1">MM415B00342</strain>
    </source>
</reference>
<accession>A0A6M3JBX1</accession>
<organism evidence="1">
    <name type="scientific">viral metagenome</name>
    <dbReference type="NCBI Taxonomy" id="1070528"/>
    <lineage>
        <taxon>unclassified sequences</taxon>
        <taxon>metagenomes</taxon>
        <taxon>organismal metagenomes</taxon>
    </lineage>
</organism>
<dbReference type="EMBL" id="MT142473">
    <property type="protein sequence ID" value="QJA81874.1"/>
    <property type="molecule type" value="Genomic_DNA"/>
</dbReference>
<dbReference type="AlphaFoldDB" id="A0A6M3JBX1"/>
<dbReference type="EMBL" id="MT141557">
    <property type="protein sequence ID" value="QJA66552.1"/>
    <property type="molecule type" value="Genomic_DNA"/>
</dbReference>
<protein>
    <submittedName>
        <fullName evidence="1">Uncharacterized protein</fullName>
    </submittedName>
</protein>
<evidence type="ECO:0000313" key="1">
    <source>
        <dbReference type="EMBL" id="QJA66552.1"/>
    </source>
</evidence>
<name>A0A6M3JBX1_9ZZZZ</name>